<keyword evidence="2 3" id="KW-0808">Transferase</keyword>
<sequence length="269" mass="31816">MKLQLTGVSETLLVPFYARVYGSRHYSSRFYDKAVLEVFPKIDYDFSKFTKGKMSLWGCLARSIILDREIKKFLKVYLDAKCINLACGFDTRFYRIDNGKIRWFEFDFPEVVALRKQIFPGNDRLFSLVGNVLEEKIYDNIKEAGENVLIILEGLLIYFTEQQVQELFQILKRNFPKATIFAEFSRPFSVKYQKYHDTVHETMAKFQWGIRNSKEIEKICPGVQFLEEWNLTEEMIPFSPCRLFLFSPFLKKVNNSIVKLQFKSTMKKE</sequence>
<name>A0A4Q2L1F9_9FUSO</name>
<keyword evidence="1 3" id="KW-0489">Methyltransferase</keyword>
<dbReference type="SUPFAM" id="SSF53335">
    <property type="entry name" value="S-adenosyl-L-methionine-dependent methyltransferases"/>
    <property type="match status" value="1"/>
</dbReference>
<dbReference type="RefSeq" id="WP_129490675.1">
    <property type="nucleotide sequence ID" value="NZ_SBAP01000006.1"/>
</dbReference>
<gene>
    <name evidence="3" type="ORF">EPT53_03130</name>
</gene>
<evidence type="ECO:0000313" key="3">
    <source>
        <dbReference type="EMBL" id="RXZ70690.1"/>
    </source>
</evidence>
<accession>A0A4Q2L1F9</accession>
<dbReference type="Pfam" id="PF04072">
    <property type="entry name" value="LCM"/>
    <property type="match status" value="1"/>
</dbReference>
<comment type="caution">
    <text evidence="3">The sequence shown here is derived from an EMBL/GenBank/DDBJ whole genome shotgun (WGS) entry which is preliminary data.</text>
</comment>
<evidence type="ECO:0000313" key="4">
    <source>
        <dbReference type="Proteomes" id="UP000289216"/>
    </source>
</evidence>
<dbReference type="AlphaFoldDB" id="A0A4Q2L1F9"/>
<reference evidence="3 4" key="1">
    <citation type="submission" date="2019-01" db="EMBL/GenBank/DDBJ databases">
        <title>Fusobacterium necrophorum Isolated From the Uterus of Dairy Cows.</title>
        <authorList>
            <person name="Francis A.M."/>
        </authorList>
    </citation>
    <scope>NUCLEOTIDE SEQUENCE [LARGE SCALE GENOMIC DNA]</scope>
    <source>
        <strain evidence="3 4">KG35</strain>
    </source>
</reference>
<dbReference type="PIRSF" id="PIRSF028177">
    <property type="entry name" value="Polyketide_synth_Omtfrase_TcmP"/>
    <property type="match status" value="1"/>
</dbReference>
<dbReference type="InterPro" id="IPR029063">
    <property type="entry name" value="SAM-dependent_MTases_sf"/>
</dbReference>
<dbReference type="EMBL" id="SBAP01000006">
    <property type="protein sequence ID" value="RXZ70690.1"/>
    <property type="molecule type" value="Genomic_DNA"/>
</dbReference>
<protein>
    <submittedName>
        <fullName evidence="3">Class I SAM-dependent methyltransferase</fullName>
    </submittedName>
</protein>
<dbReference type="GO" id="GO:0032259">
    <property type="term" value="P:methylation"/>
    <property type="evidence" value="ECO:0007669"/>
    <property type="project" value="UniProtKB-KW"/>
</dbReference>
<evidence type="ECO:0000256" key="2">
    <source>
        <dbReference type="ARBA" id="ARBA00022679"/>
    </source>
</evidence>
<dbReference type="GO" id="GO:0008168">
    <property type="term" value="F:methyltransferase activity"/>
    <property type="evidence" value="ECO:0007669"/>
    <property type="project" value="UniProtKB-KW"/>
</dbReference>
<dbReference type="Proteomes" id="UP000289216">
    <property type="component" value="Unassembled WGS sequence"/>
</dbReference>
<dbReference type="Gene3D" id="3.40.50.150">
    <property type="entry name" value="Vaccinia Virus protein VP39"/>
    <property type="match status" value="1"/>
</dbReference>
<dbReference type="PANTHER" id="PTHR43619">
    <property type="entry name" value="S-ADENOSYL-L-METHIONINE-DEPENDENT METHYLTRANSFERASE YKTD-RELATED"/>
    <property type="match status" value="1"/>
</dbReference>
<dbReference type="InterPro" id="IPR007213">
    <property type="entry name" value="Ppm1/Ppm2/Tcmp"/>
</dbReference>
<organism evidence="3 4">
    <name type="scientific">Fusobacterium necrophorum</name>
    <dbReference type="NCBI Taxonomy" id="859"/>
    <lineage>
        <taxon>Bacteria</taxon>
        <taxon>Fusobacteriati</taxon>
        <taxon>Fusobacteriota</taxon>
        <taxon>Fusobacteriia</taxon>
        <taxon>Fusobacteriales</taxon>
        <taxon>Fusobacteriaceae</taxon>
        <taxon>Fusobacterium</taxon>
    </lineage>
</organism>
<dbReference type="InterPro" id="IPR016874">
    <property type="entry name" value="TcmP-like"/>
</dbReference>
<dbReference type="PANTHER" id="PTHR43619:SF2">
    <property type="entry name" value="S-ADENOSYL-L-METHIONINE-DEPENDENT METHYLTRANSFERASES SUPERFAMILY PROTEIN"/>
    <property type="match status" value="1"/>
</dbReference>
<proteinExistence type="predicted"/>
<evidence type="ECO:0000256" key="1">
    <source>
        <dbReference type="ARBA" id="ARBA00022603"/>
    </source>
</evidence>